<keyword evidence="2" id="KW-1185">Reference proteome</keyword>
<evidence type="ECO:0000313" key="2">
    <source>
        <dbReference type="Proteomes" id="UP000315971"/>
    </source>
</evidence>
<proteinExistence type="predicted"/>
<gene>
    <name evidence="1" type="ORF">SAMN06265350_102330</name>
</gene>
<name>A0A521BM59_9SPHI</name>
<accession>A0A521BM59</accession>
<dbReference type="InterPro" id="IPR027417">
    <property type="entry name" value="P-loop_NTPase"/>
</dbReference>
<dbReference type="OrthoDB" id="1327410at2"/>
<sequence>MKAVDKKAEQFWDDFISSMINASSVDTSETEEAKRKRIADLEADPFKWMPYYFPQFCSAPFSRFQRRALKRLIENKRWFQLLMWSRELAKSTFTMMTVMYLAVVKKELKNILMVSNSFDNAVRLLLPYKLTLEKSPRLINDYGTFEKLGAWTDSEFTTRMGFSFRALGAGQSPRGTRNENFRVDCILIDDIDTDEECRNPRRITEKFKWIQEALIPTVSVSGNYRIIVCGNKIAKVSIVALCEKLADHVDQVNIRDKDGKSSWPEKNSEADIDKILSLISYSSAQKEYYNNPISEGTVFKEMSYKKLPPLKEYKFLVCYTDPSFKESKKNDFKATVLVGRYKDEYHVVKAYVEQTNTANMIDWHYQIAEQCGDKVPVYYFMEANFIQDTLLQEFYKASVGRNKTVPIRGDERKKPDKFTRIESLLEPLNRHNKLWLNLDEQTNAHMQRLEEQFLALEPGSSAHDDAPDAVEGAVFIINSKVIHSSAATSIGKRQPNSKRV</sequence>
<dbReference type="Gene3D" id="3.40.50.300">
    <property type="entry name" value="P-loop containing nucleotide triphosphate hydrolases"/>
    <property type="match status" value="1"/>
</dbReference>
<evidence type="ECO:0008006" key="3">
    <source>
        <dbReference type="Google" id="ProtNLM"/>
    </source>
</evidence>
<dbReference type="Proteomes" id="UP000315971">
    <property type="component" value="Unassembled WGS sequence"/>
</dbReference>
<reference evidence="1 2" key="1">
    <citation type="submission" date="2017-05" db="EMBL/GenBank/DDBJ databases">
        <authorList>
            <person name="Varghese N."/>
            <person name="Submissions S."/>
        </authorList>
    </citation>
    <scope>NUCLEOTIDE SEQUENCE [LARGE SCALE GENOMIC DNA]</scope>
    <source>
        <strain evidence="1 2">DSM 21342</strain>
    </source>
</reference>
<evidence type="ECO:0000313" key="1">
    <source>
        <dbReference type="EMBL" id="SMO48189.1"/>
    </source>
</evidence>
<dbReference type="AlphaFoldDB" id="A0A521BM59"/>
<dbReference type="EMBL" id="FXSZ01000002">
    <property type="protein sequence ID" value="SMO48189.1"/>
    <property type="molecule type" value="Genomic_DNA"/>
</dbReference>
<organism evidence="1 2">
    <name type="scientific">Solitalea koreensis</name>
    <dbReference type="NCBI Taxonomy" id="543615"/>
    <lineage>
        <taxon>Bacteria</taxon>
        <taxon>Pseudomonadati</taxon>
        <taxon>Bacteroidota</taxon>
        <taxon>Sphingobacteriia</taxon>
        <taxon>Sphingobacteriales</taxon>
        <taxon>Sphingobacteriaceae</taxon>
        <taxon>Solitalea</taxon>
    </lineage>
</organism>
<dbReference type="RefSeq" id="WP_142601917.1">
    <property type="nucleotide sequence ID" value="NZ_FXSZ01000002.1"/>
</dbReference>
<protein>
    <recommendedName>
        <fullName evidence="3">Terminase-like family protein</fullName>
    </recommendedName>
</protein>